<evidence type="ECO:0000313" key="4">
    <source>
        <dbReference type="Proteomes" id="UP001165269"/>
    </source>
</evidence>
<name>A0ABS9YCT8_9ACTN</name>
<reference evidence="3" key="1">
    <citation type="submission" date="2022-03" db="EMBL/GenBank/DDBJ databases">
        <title>Streptomyces 7R015 and 7R016 isolated from Barleria lupulina in Thailand.</title>
        <authorList>
            <person name="Kanchanasin P."/>
            <person name="Phongsopitanun W."/>
            <person name="Tanasupawat S."/>
        </authorList>
    </citation>
    <scope>NUCLEOTIDE SEQUENCE</scope>
    <source>
        <strain evidence="3">7R015</strain>
    </source>
</reference>
<keyword evidence="1" id="KW-0732">Signal</keyword>
<dbReference type="Proteomes" id="UP001165269">
    <property type="component" value="Unassembled WGS sequence"/>
</dbReference>
<evidence type="ECO:0000256" key="1">
    <source>
        <dbReference type="SAM" id="SignalP"/>
    </source>
</evidence>
<evidence type="ECO:0000259" key="2">
    <source>
        <dbReference type="Pfam" id="PF01471"/>
    </source>
</evidence>
<protein>
    <submittedName>
        <fullName evidence="3">Peptidoglycan-binding protein</fullName>
    </submittedName>
</protein>
<accession>A0ABS9YCT8</accession>
<comment type="caution">
    <text evidence="3">The sequence shown here is derived from an EMBL/GenBank/DDBJ whole genome shotgun (WGS) entry which is preliminary data.</text>
</comment>
<feature type="signal peptide" evidence="1">
    <location>
        <begin position="1"/>
        <end position="38"/>
    </location>
</feature>
<organism evidence="3 4">
    <name type="scientific">Streptomyces cylindrosporus</name>
    <dbReference type="NCBI Taxonomy" id="2927583"/>
    <lineage>
        <taxon>Bacteria</taxon>
        <taxon>Bacillati</taxon>
        <taxon>Actinomycetota</taxon>
        <taxon>Actinomycetes</taxon>
        <taxon>Kitasatosporales</taxon>
        <taxon>Streptomycetaceae</taxon>
        <taxon>Streptomyces</taxon>
    </lineage>
</organism>
<dbReference type="InterPro" id="IPR002477">
    <property type="entry name" value="Peptidoglycan-bd-like"/>
</dbReference>
<gene>
    <name evidence="3" type="ORF">MQP27_28405</name>
</gene>
<dbReference type="SUPFAM" id="SSF47090">
    <property type="entry name" value="PGBD-like"/>
    <property type="match status" value="1"/>
</dbReference>
<dbReference type="RefSeq" id="WP_242768747.1">
    <property type="nucleotide sequence ID" value="NZ_JALDAY010000008.1"/>
</dbReference>
<dbReference type="InterPro" id="IPR036366">
    <property type="entry name" value="PGBDSf"/>
</dbReference>
<dbReference type="Pfam" id="PF01471">
    <property type="entry name" value="PG_binding_1"/>
    <property type="match status" value="1"/>
</dbReference>
<dbReference type="InterPro" id="IPR036365">
    <property type="entry name" value="PGBD-like_sf"/>
</dbReference>
<dbReference type="Gene3D" id="1.10.101.10">
    <property type="entry name" value="PGBD-like superfamily/PGBD"/>
    <property type="match status" value="1"/>
</dbReference>
<evidence type="ECO:0000313" key="3">
    <source>
        <dbReference type="EMBL" id="MCI3275010.1"/>
    </source>
</evidence>
<proteinExistence type="predicted"/>
<feature type="chain" id="PRO_5046427523" evidence="1">
    <location>
        <begin position="39"/>
        <end position="190"/>
    </location>
</feature>
<dbReference type="EMBL" id="JALDAY010000008">
    <property type="protein sequence ID" value="MCI3275010.1"/>
    <property type="molecule type" value="Genomic_DNA"/>
</dbReference>
<keyword evidence="4" id="KW-1185">Reference proteome</keyword>
<sequence length="190" mass="20077">MSRSSRSSRTWRRKAVAVALVAAALGGGAITLAEPASASVSQGYIAGTGSASDDWKDEGTLSSTSHAKSNATALVQVLLWADGAKEKDGTTFDYADIDGKYGPNTTAAVKSWQKKLNSELGTHLTVDGKAGPKTLDAAGESALWNSSSTTVTYNGWKHQVVFKRTSGKYYLKVNNSHGWKLASYSTLNVV</sequence>
<feature type="domain" description="Peptidoglycan binding-like" evidence="2">
    <location>
        <begin position="94"/>
        <end position="137"/>
    </location>
</feature>